<evidence type="ECO:0000313" key="4">
    <source>
        <dbReference type="Proteomes" id="UP001058267"/>
    </source>
</evidence>
<sequence>MKKYIFLIFAAATAVFAACSSDEGTSAYPDKLEVVMTPAWDATRGMTSSSQTRTVAVTLNVESVHWTVASDSDWCIVDEEENHVGSGEFTVEVTANEDFKSRDAVVTLSAGAFTYRMTVDQSGNIFILDKVYSVVAPNDSEAIEVVVKTLSEWQPVDSEWIHGEVVETSEPDAESGMTTSTLRIRCDANTGAAGRYGTLTIEPTDGVGYSTEYAVYQFGTDMPFDTDGKLDLAAKGEVKFDVVAPAEAVVGVTCPTWVTYVSEPDGEQATYTFSVAENPSDTKTEREGVIGFSIKDIEAQTALPTIRQAFYPAGGIVSGAGLKMFAEAFNAGEDTSDWMSGEDGKTVEVLGDVDMKDVEWTSIGTAERPFDGVMAGNGHLLLNWNTAQPLFGYTAEGSEIRELTIDATSRVTARSIAAGEYAAAFVGVCNGALRNCSNMAAVTLDAAATVDGACGVGGLAGLVGATGRVENCSNSGLVTLGSQVVCNDLSIGGVVARTEPGAVMTGCVNDGSVVSNGATEKDNKKYSLYTGGVVGYAGGTVENCTTESTKSIMLAVTAAFMSYTGGIAGWADGAVTGCTNKQPISLSVNRDGDACRYAYAGGIAGKTTGALSDSKNRGGVSAAAICKFVIIGGIVGSADGAVSNVVNAAAVSLPGNPGGTAGPLKEGYIGPRYAYVGGIAGQLMDGGSITGNGDTTNSGAVSIDLMEHNSGAQACAGGIVGQHLGKISATLNEGAVSVVAAPASGTANWKARCLGGIAGIVGDLDYDYSGASIAGSKNAAGLIHDRMASTRANAMPVYMGGIAGYVFEPNCTISDCTNSGEVNNDYYNNNIEYDGNASGKRANCAGGIVGALVSTGDPNVVSSCVNSGMMTVYRGMAGGVVGYASVAQIRDCTNTGDFPTANRNGRSGGIAAQAMNTQIEGCLNRATVTADGTGDATTVKLGGVVGDLSEGSAVRSSDHYGILYSQTYGQAKFVGGGIAGTSVAGTTIDDCRFGGQFKGSSGDPVALMSDNVCGDKNFTGSGNTLWDGK</sequence>
<evidence type="ECO:0000256" key="1">
    <source>
        <dbReference type="SAM" id="SignalP"/>
    </source>
</evidence>
<dbReference type="CDD" id="cd14948">
    <property type="entry name" value="BACON"/>
    <property type="match status" value="1"/>
</dbReference>
<proteinExistence type="predicted"/>
<dbReference type="RefSeq" id="WP_019149571.1">
    <property type="nucleotide sequence ID" value="NZ_CP102252.1"/>
</dbReference>
<name>A0ABY5VA20_9BACT</name>
<feature type="chain" id="PRO_5045897128" evidence="1">
    <location>
        <begin position="18"/>
        <end position="1029"/>
    </location>
</feature>
<keyword evidence="4" id="KW-1185">Reference proteome</keyword>
<dbReference type="InterPro" id="IPR013783">
    <property type="entry name" value="Ig-like_fold"/>
</dbReference>
<protein>
    <submittedName>
        <fullName evidence="3">BACON domain-containing protein</fullName>
    </submittedName>
</protein>
<dbReference type="Pfam" id="PF13004">
    <property type="entry name" value="BACON"/>
    <property type="match status" value="1"/>
</dbReference>
<evidence type="ECO:0000313" key="3">
    <source>
        <dbReference type="EMBL" id="UWN65799.1"/>
    </source>
</evidence>
<evidence type="ECO:0000259" key="2">
    <source>
        <dbReference type="Pfam" id="PF13004"/>
    </source>
</evidence>
<dbReference type="PROSITE" id="PS51257">
    <property type="entry name" value="PROKAR_LIPOPROTEIN"/>
    <property type="match status" value="1"/>
</dbReference>
<reference evidence="3" key="1">
    <citation type="journal article" date="2022" name="Cell">
        <title>Design, construction, and in vivo augmentation of a complex gut microbiome.</title>
        <authorList>
            <person name="Cheng A.G."/>
            <person name="Ho P.Y."/>
            <person name="Aranda-Diaz A."/>
            <person name="Jain S."/>
            <person name="Yu F.B."/>
            <person name="Meng X."/>
            <person name="Wang M."/>
            <person name="Iakiviak M."/>
            <person name="Nagashima K."/>
            <person name="Zhao A."/>
            <person name="Murugkar P."/>
            <person name="Patil A."/>
            <person name="Atabakhsh K."/>
            <person name="Weakley A."/>
            <person name="Yan J."/>
            <person name="Brumbaugh A.R."/>
            <person name="Higginbottom S."/>
            <person name="Dimas A."/>
            <person name="Shiver A.L."/>
            <person name="Deutschbauer A."/>
            <person name="Neff N."/>
            <person name="Sonnenburg J.L."/>
            <person name="Huang K.C."/>
            <person name="Fischbach M.A."/>
        </authorList>
    </citation>
    <scope>NUCLEOTIDE SEQUENCE</scope>
    <source>
        <strain evidence="3">JC50</strain>
    </source>
</reference>
<accession>A0ABY5VA20</accession>
<feature type="signal peptide" evidence="1">
    <location>
        <begin position="1"/>
        <end position="17"/>
    </location>
</feature>
<organism evidence="3 4">
    <name type="scientific">Alistipes senegalensis JC50</name>
    <dbReference type="NCBI Taxonomy" id="1033732"/>
    <lineage>
        <taxon>Bacteria</taxon>
        <taxon>Pseudomonadati</taxon>
        <taxon>Bacteroidota</taxon>
        <taxon>Bacteroidia</taxon>
        <taxon>Bacteroidales</taxon>
        <taxon>Rikenellaceae</taxon>
        <taxon>Alistipes</taxon>
    </lineage>
</organism>
<dbReference type="EMBL" id="CP102252">
    <property type="protein sequence ID" value="UWN65799.1"/>
    <property type="molecule type" value="Genomic_DNA"/>
</dbReference>
<dbReference type="Gene3D" id="2.60.40.10">
    <property type="entry name" value="Immunoglobulins"/>
    <property type="match status" value="1"/>
</dbReference>
<dbReference type="Proteomes" id="UP001058267">
    <property type="component" value="Chromosome"/>
</dbReference>
<dbReference type="InterPro" id="IPR024361">
    <property type="entry name" value="BACON"/>
</dbReference>
<keyword evidence="1" id="KW-0732">Signal</keyword>
<gene>
    <name evidence="3" type="ORF">NQ519_02870</name>
</gene>
<dbReference type="Gene3D" id="2.160.20.110">
    <property type="match status" value="2"/>
</dbReference>
<feature type="domain" description="BACON" evidence="2">
    <location>
        <begin position="66"/>
        <end position="121"/>
    </location>
</feature>